<keyword evidence="10" id="KW-0234">DNA repair</keyword>
<dbReference type="SUPFAM" id="SSF53474">
    <property type="entry name" value="alpha/beta-Hydrolases"/>
    <property type="match status" value="1"/>
</dbReference>
<feature type="non-terminal residue" evidence="16">
    <location>
        <position position="1"/>
    </location>
</feature>
<evidence type="ECO:0000256" key="3">
    <source>
        <dbReference type="ARBA" id="ARBA00009431"/>
    </source>
</evidence>
<evidence type="ECO:0000313" key="15">
    <source>
        <dbReference type="EMBL" id="KAF4666935.1"/>
    </source>
</evidence>
<dbReference type="GO" id="GO:0004185">
    <property type="term" value="F:serine-type carboxypeptidase activity"/>
    <property type="evidence" value="ECO:0007669"/>
    <property type="project" value="InterPro"/>
</dbReference>
<sequence length="693" mass="79665">YSALEEFFTSRPEYNTRVFLAGQSYAGHYIPPLAAKLTERNSSVRLEGILLGNPDVAPEIQWRFYPEMARANRLVYGYKYARLKDNADECMGLVRQCNREEVVVSKGPGIASRLWDFLGLHGTPCTRAWRVCMNGLITPIVDEGISVRHVDREDRSGTALSAFRNVANFLRKRSVRKVLGVTTSWTLTNMKSAVSPDRVRLLNQPGTGLTTTGPVIYWMSREIRSRDNWALIHAQNVALRSKQPLLVVYNLAVGYLGGGLRQHAFKVGGLKVLAANLRQLKIPFAIETSSKFPAVLADISEKVGCKYVVTDFTPLRLNKEWVAAFTKHSKRLGIRFEQVDAHNVVPCWVTSDKMERAAVTIRPKLWHHFDEFCTKYPRLRKHPYALGDDAPFHTITDTDIDALLTNEEIIGELDETVKPIEWLTPGEDAGIQLALEYVKNMPNYSSQRNNPTNPTQSDLSPYFHYGFVSPQRVIYEAYNNTDINEEDRDEFVEQCMIRRELADNFCYYNDHYDKFEGFPEWGQHSLRAHAKDDRDYLYSLEQLENADTHDKLWNATQRQMVETGKIHGYMRMYWCKKILEWTNSPEEALEFAIYLNDKYELDGRDPNGYVGIAWCIGGRHDRPFAERNVFGVIRYMSYNGCRGKFDINKYMRIAGSAEGHRVGKMWAAMHQDGTEEEGFWESLSEEERRMKGC</sequence>
<proteinExistence type="inferred from homology"/>
<dbReference type="Proteomes" id="UP000570595">
    <property type="component" value="Unassembled WGS sequence"/>
</dbReference>
<dbReference type="GO" id="GO:0003677">
    <property type="term" value="F:DNA binding"/>
    <property type="evidence" value="ECO:0007669"/>
    <property type="project" value="UniProtKB-KW"/>
</dbReference>
<dbReference type="AlphaFoldDB" id="A0A7J6MFK0"/>
<dbReference type="InterPro" id="IPR052219">
    <property type="entry name" value="Photolyase_Class-2"/>
</dbReference>
<evidence type="ECO:0000256" key="12">
    <source>
        <dbReference type="ARBA" id="ARBA00031671"/>
    </source>
</evidence>
<comment type="catalytic activity">
    <reaction evidence="13">
        <text>cyclobutadipyrimidine (in DNA) = 2 pyrimidine residues (in DNA).</text>
        <dbReference type="EC" id="4.1.99.3"/>
    </reaction>
</comment>
<evidence type="ECO:0000256" key="13">
    <source>
        <dbReference type="ARBA" id="ARBA00033999"/>
    </source>
</evidence>
<dbReference type="EMBL" id="JABANN010000122">
    <property type="protein sequence ID" value="KAF4670369.1"/>
    <property type="molecule type" value="Genomic_DNA"/>
</dbReference>
<feature type="domain" description="Photolyase/cryptochrome alpha/beta" evidence="14">
    <location>
        <begin position="213"/>
        <end position="347"/>
    </location>
</feature>
<dbReference type="OrthoDB" id="496749at2759"/>
<keyword evidence="7" id="KW-0227">DNA damage</keyword>
<comment type="similarity">
    <text evidence="3">Belongs to the peptidase S10 family.</text>
</comment>
<evidence type="ECO:0000256" key="1">
    <source>
        <dbReference type="ARBA" id="ARBA00001974"/>
    </source>
</evidence>
<dbReference type="GO" id="GO:0000719">
    <property type="term" value="P:photoreactive repair"/>
    <property type="evidence" value="ECO:0007669"/>
    <property type="project" value="TreeGrafter"/>
</dbReference>
<evidence type="ECO:0000313" key="17">
    <source>
        <dbReference type="Proteomes" id="UP000570595"/>
    </source>
</evidence>
<keyword evidence="8" id="KW-0274">FAD</keyword>
<dbReference type="SUPFAM" id="SSF48173">
    <property type="entry name" value="Cryptochrome/photolyase FAD-binding domain"/>
    <property type="match status" value="1"/>
</dbReference>
<evidence type="ECO:0000256" key="2">
    <source>
        <dbReference type="ARBA" id="ARBA00006409"/>
    </source>
</evidence>
<name>A0A7J6MFK0_PEROL</name>
<dbReference type="Gene3D" id="3.40.50.1820">
    <property type="entry name" value="alpha/beta hydrolase"/>
    <property type="match status" value="1"/>
</dbReference>
<dbReference type="InterPro" id="IPR036155">
    <property type="entry name" value="Crypto/Photolyase_N_sf"/>
</dbReference>
<comment type="caution">
    <text evidence="16">The sequence shown here is derived from an EMBL/GenBank/DDBJ whole genome shotgun (WGS) entry which is preliminary data.</text>
</comment>
<dbReference type="Gene3D" id="1.10.579.10">
    <property type="entry name" value="DNA Cyclobutane Dipyrimidine Photolyase, subunit A, domain 3"/>
    <property type="match status" value="1"/>
</dbReference>
<keyword evidence="9" id="KW-0238">DNA-binding</keyword>
<evidence type="ECO:0000313" key="16">
    <source>
        <dbReference type="EMBL" id="KAF4670369.1"/>
    </source>
</evidence>
<keyword evidence="11" id="KW-0456">Lyase</keyword>
<keyword evidence="6" id="KW-0285">Flavoprotein</keyword>
<evidence type="ECO:0000256" key="7">
    <source>
        <dbReference type="ARBA" id="ARBA00022763"/>
    </source>
</evidence>
<dbReference type="InterPro" id="IPR006050">
    <property type="entry name" value="DNA_photolyase_N"/>
</dbReference>
<dbReference type="GO" id="GO:0006508">
    <property type="term" value="P:proteolysis"/>
    <property type="evidence" value="ECO:0007669"/>
    <property type="project" value="InterPro"/>
</dbReference>
<protein>
    <recommendedName>
        <fullName evidence="5">Deoxyribodipyrimidine photo-lyase</fullName>
        <ecNumber evidence="4">4.1.99.3</ecNumber>
    </recommendedName>
    <alternativeName>
        <fullName evidence="12">DNA photolyase</fullName>
    </alternativeName>
</protein>
<dbReference type="Pfam" id="PF00875">
    <property type="entry name" value="DNA_photolyase"/>
    <property type="match status" value="1"/>
</dbReference>
<dbReference type="InterPro" id="IPR029058">
    <property type="entry name" value="AB_hydrolase_fold"/>
</dbReference>
<evidence type="ECO:0000256" key="8">
    <source>
        <dbReference type="ARBA" id="ARBA00022827"/>
    </source>
</evidence>
<dbReference type="GO" id="GO:0003904">
    <property type="term" value="F:deoxyribodipyrimidine photo-lyase activity"/>
    <property type="evidence" value="ECO:0007669"/>
    <property type="project" value="UniProtKB-EC"/>
</dbReference>
<comment type="similarity">
    <text evidence="2">Belongs to the DNA photolyase class-2 family.</text>
</comment>
<dbReference type="SUPFAM" id="SSF52425">
    <property type="entry name" value="Cryptochrome/photolyase, N-terminal domain"/>
    <property type="match status" value="1"/>
</dbReference>
<evidence type="ECO:0000256" key="5">
    <source>
        <dbReference type="ARBA" id="ARBA00014046"/>
    </source>
</evidence>
<dbReference type="InterPro" id="IPR001563">
    <property type="entry name" value="Peptidase_S10"/>
</dbReference>
<dbReference type="InterPro" id="IPR014729">
    <property type="entry name" value="Rossmann-like_a/b/a_fold"/>
</dbReference>
<evidence type="ECO:0000256" key="4">
    <source>
        <dbReference type="ARBA" id="ARBA00013149"/>
    </source>
</evidence>
<evidence type="ECO:0000256" key="11">
    <source>
        <dbReference type="ARBA" id="ARBA00023239"/>
    </source>
</evidence>
<dbReference type="Pfam" id="PF00450">
    <property type="entry name" value="Peptidase_S10"/>
    <property type="match status" value="1"/>
</dbReference>
<dbReference type="Gene3D" id="1.25.40.80">
    <property type="match status" value="1"/>
</dbReference>
<dbReference type="InterPro" id="IPR036134">
    <property type="entry name" value="Crypto/Photolyase_FAD-like_sf"/>
</dbReference>
<dbReference type="PANTHER" id="PTHR10211">
    <property type="entry name" value="DEOXYRIBODIPYRIMIDINE PHOTOLYASE"/>
    <property type="match status" value="1"/>
</dbReference>
<reference evidence="17 18" key="1">
    <citation type="submission" date="2020-04" db="EMBL/GenBank/DDBJ databases">
        <title>Perkinsus olseni comparative genomics.</title>
        <authorList>
            <person name="Bogema D.R."/>
        </authorList>
    </citation>
    <scope>NUCLEOTIDE SEQUENCE [LARGE SCALE GENOMIC DNA]</scope>
    <source>
        <strain evidence="15">ATCC PRA-179</strain>
        <strain evidence="16">ATCC PRA-31</strain>
    </source>
</reference>
<evidence type="ECO:0000256" key="6">
    <source>
        <dbReference type="ARBA" id="ARBA00022630"/>
    </source>
</evidence>
<gene>
    <name evidence="16" type="ORF">FOL46_000886</name>
    <name evidence="15" type="ORF">FOZ61_009023</name>
</gene>
<comment type="cofactor">
    <cofactor evidence="1">
        <name>FAD</name>
        <dbReference type="ChEBI" id="CHEBI:57692"/>
    </cofactor>
</comment>
<dbReference type="Proteomes" id="UP000572268">
    <property type="component" value="Unassembled WGS sequence"/>
</dbReference>
<dbReference type="Gene3D" id="3.40.50.620">
    <property type="entry name" value="HUPs"/>
    <property type="match status" value="1"/>
</dbReference>
<evidence type="ECO:0000256" key="10">
    <source>
        <dbReference type="ARBA" id="ARBA00023204"/>
    </source>
</evidence>
<dbReference type="PROSITE" id="PS51645">
    <property type="entry name" value="PHR_CRY_ALPHA_BETA"/>
    <property type="match status" value="1"/>
</dbReference>
<dbReference type="FunFam" id="1.10.579.10:FF:000002">
    <property type="entry name" value="Deoxyribodipyrimidine photolyase"/>
    <property type="match status" value="1"/>
</dbReference>
<evidence type="ECO:0000313" key="18">
    <source>
        <dbReference type="Proteomes" id="UP000572268"/>
    </source>
</evidence>
<organism evidence="16 18">
    <name type="scientific">Perkinsus olseni</name>
    <name type="common">Perkinsus atlanticus</name>
    <dbReference type="NCBI Taxonomy" id="32597"/>
    <lineage>
        <taxon>Eukaryota</taxon>
        <taxon>Sar</taxon>
        <taxon>Alveolata</taxon>
        <taxon>Perkinsozoa</taxon>
        <taxon>Perkinsea</taxon>
        <taxon>Perkinsida</taxon>
        <taxon>Perkinsidae</taxon>
        <taxon>Perkinsus</taxon>
    </lineage>
</organism>
<dbReference type="EC" id="4.1.99.3" evidence="4"/>
<dbReference type="PANTHER" id="PTHR10211:SF0">
    <property type="entry name" value="DEOXYRIBODIPYRIMIDINE PHOTO-LYASE"/>
    <property type="match status" value="1"/>
</dbReference>
<dbReference type="EMBL" id="JABAHT010000063">
    <property type="protein sequence ID" value="KAF4666935.1"/>
    <property type="molecule type" value="Genomic_DNA"/>
</dbReference>
<accession>A0A7J6MFK0</accession>
<evidence type="ECO:0000256" key="9">
    <source>
        <dbReference type="ARBA" id="ARBA00023125"/>
    </source>
</evidence>
<evidence type="ECO:0000259" key="14">
    <source>
        <dbReference type="PROSITE" id="PS51645"/>
    </source>
</evidence>